<evidence type="ECO:0000313" key="2">
    <source>
        <dbReference type="EMBL" id="GGT44405.1"/>
    </source>
</evidence>
<organism evidence="2 3">
    <name type="scientific">Streptomyces phaeofaciens</name>
    <dbReference type="NCBI Taxonomy" id="68254"/>
    <lineage>
        <taxon>Bacteria</taxon>
        <taxon>Bacillati</taxon>
        <taxon>Actinomycetota</taxon>
        <taxon>Actinomycetes</taxon>
        <taxon>Kitasatosporales</taxon>
        <taxon>Streptomycetaceae</taxon>
        <taxon>Streptomyces</taxon>
    </lineage>
</organism>
<reference evidence="2" key="2">
    <citation type="submission" date="2020-09" db="EMBL/GenBank/DDBJ databases">
        <authorList>
            <person name="Sun Q."/>
            <person name="Ohkuma M."/>
        </authorList>
    </citation>
    <scope>NUCLEOTIDE SEQUENCE</scope>
    <source>
        <strain evidence="2">JCM 4125</strain>
    </source>
</reference>
<dbReference type="EMBL" id="BMSA01000004">
    <property type="protein sequence ID" value="GGT44405.1"/>
    <property type="molecule type" value="Genomic_DNA"/>
</dbReference>
<proteinExistence type="predicted"/>
<evidence type="ECO:0000313" key="3">
    <source>
        <dbReference type="Proteomes" id="UP000646776"/>
    </source>
</evidence>
<keyword evidence="3" id="KW-1185">Reference proteome</keyword>
<protein>
    <submittedName>
        <fullName evidence="2">Uncharacterized protein</fullName>
    </submittedName>
</protein>
<feature type="region of interest" description="Disordered" evidence="1">
    <location>
        <begin position="1"/>
        <end position="59"/>
    </location>
</feature>
<dbReference type="Proteomes" id="UP000646776">
    <property type="component" value="Unassembled WGS sequence"/>
</dbReference>
<name>A0A918H7T5_9ACTN</name>
<gene>
    <name evidence="2" type="ORF">GCM10010226_21210</name>
</gene>
<evidence type="ECO:0000256" key="1">
    <source>
        <dbReference type="SAM" id="MobiDB-lite"/>
    </source>
</evidence>
<comment type="caution">
    <text evidence="2">The sequence shown here is derived from an EMBL/GenBank/DDBJ whole genome shotgun (WGS) entry which is preliminary data.</text>
</comment>
<sequence>MGREGARRLVLPASAEGDRDGGTRGSHITARFHGDDRFVDECSAPGTSIRSHQSPHHTR</sequence>
<accession>A0A918H7T5</accession>
<reference evidence="2" key="1">
    <citation type="journal article" date="2014" name="Int. J. Syst. Evol. Microbiol.">
        <title>Complete genome sequence of Corynebacterium casei LMG S-19264T (=DSM 44701T), isolated from a smear-ripened cheese.</title>
        <authorList>
            <consortium name="US DOE Joint Genome Institute (JGI-PGF)"/>
            <person name="Walter F."/>
            <person name="Albersmeier A."/>
            <person name="Kalinowski J."/>
            <person name="Ruckert C."/>
        </authorList>
    </citation>
    <scope>NUCLEOTIDE SEQUENCE</scope>
    <source>
        <strain evidence="2">JCM 4125</strain>
    </source>
</reference>
<dbReference type="AlphaFoldDB" id="A0A918H7T5"/>